<dbReference type="Pfam" id="PF26116">
    <property type="entry name" value="FAM13A"/>
    <property type="match status" value="1"/>
</dbReference>
<dbReference type="InterPro" id="IPR039102">
    <property type="entry name" value="FAM13"/>
</dbReference>
<comment type="similarity">
    <text evidence="1">Belongs to the FAM13 family.</text>
</comment>
<organism evidence="5 6">
    <name type="scientific">Paramuricea clavata</name>
    <name type="common">Red gorgonian</name>
    <name type="synonym">Violescent sea-whip</name>
    <dbReference type="NCBI Taxonomy" id="317549"/>
    <lineage>
        <taxon>Eukaryota</taxon>
        <taxon>Metazoa</taxon>
        <taxon>Cnidaria</taxon>
        <taxon>Anthozoa</taxon>
        <taxon>Octocorallia</taxon>
        <taxon>Malacalcyonacea</taxon>
        <taxon>Plexauridae</taxon>
        <taxon>Paramuricea</taxon>
    </lineage>
</organism>
<dbReference type="PANTHER" id="PTHR15904">
    <property type="entry name" value="FAM13"/>
    <property type="match status" value="1"/>
</dbReference>
<dbReference type="OrthoDB" id="185175at2759"/>
<evidence type="ECO:0000313" key="6">
    <source>
        <dbReference type="Proteomes" id="UP001152795"/>
    </source>
</evidence>
<feature type="region of interest" description="Disordered" evidence="3">
    <location>
        <begin position="258"/>
        <end position="286"/>
    </location>
</feature>
<dbReference type="EMBL" id="CACRXK020020923">
    <property type="protein sequence ID" value="CAB4035310.1"/>
    <property type="molecule type" value="Genomic_DNA"/>
</dbReference>
<feature type="compositionally biased region" description="Basic and acidic residues" evidence="3">
    <location>
        <begin position="267"/>
        <end position="284"/>
    </location>
</feature>
<feature type="compositionally biased region" description="Polar residues" evidence="3">
    <location>
        <begin position="171"/>
        <end position="181"/>
    </location>
</feature>
<dbReference type="PANTHER" id="PTHR15904:SF17">
    <property type="entry name" value="RHO-GAP DOMAIN-CONTAINING PROTEIN"/>
    <property type="match status" value="1"/>
</dbReference>
<sequence>QCIPIIPPLELYKLAERTEDDPMVSPRERYDGGGAFDDAMVSPRSRREIRGFSSECPPSPPAKQEIHFWMDKKPTTSPKGEHSLKELSKRAKSMKKKIKDFEEKFEEENGYKPTQAQDRAPIKKYLSELNKTQRLMQEMKEKRLQGERTSFEVPSQNPSSVKGTEPLLTTVPGNVEQSLENSLRKLKEKRESNSRPENVDEMSRDQLQDEKLAVQKALLQHENTFGRPTTKRDKDIMKPLYDRYRTIKRKITNYSLKDFSSSPQGLKSKDKTDRRKTSPERPNELDMTSVSLVNTLTLGSTASETVSRLAKSLPATTSKNLFDNDMSPVSPLTICVDKPGNITLDADDPGGGDDLTDGAEELLTAKDPDAILHQASTDELLEQQASALKRKKKLRKKLKAFEDHFAKKTGRKVQKEDRGSHEGDYEEYKKIKARLRLLDALITKQQGNNTI</sequence>
<evidence type="ECO:0000313" key="5">
    <source>
        <dbReference type="EMBL" id="CAB4035310.1"/>
    </source>
</evidence>
<evidence type="ECO:0000256" key="2">
    <source>
        <dbReference type="SAM" id="Coils"/>
    </source>
</evidence>
<proteinExistence type="inferred from homology"/>
<dbReference type="Proteomes" id="UP001152795">
    <property type="component" value="Unassembled WGS sequence"/>
</dbReference>
<comment type="caution">
    <text evidence="5">The sequence shown here is derived from an EMBL/GenBank/DDBJ whole genome shotgun (WGS) entry which is preliminary data.</text>
</comment>
<name>A0A6S7K0W0_PARCT</name>
<feature type="region of interest" description="Disordered" evidence="3">
    <location>
        <begin position="15"/>
        <end position="64"/>
    </location>
</feature>
<protein>
    <recommendedName>
        <fullName evidence="4">FAM13A-like domain-containing protein</fullName>
    </recommendedName>
</protein>
<dbReference type="InterPro" id="IPR059029">
    <property type="entry name" value="FAM13A_dom"/>
</dbReference>
<feature type="compositionally biased region" description="Polar residues" evidence="3">
    <location>
        <begin position="152"/>
        <end position="162"/>
    </location>
</feature>
<feature type="non-terminal residue" evidence="5">
    <location>
        <position position="451"/>
    </location>
</feature>
<feature type="region of interest" description="Disordered" evidence="3">
    <location>
        <begin position="143"/>
        <end position="206"/>
    </location>
</feature>
<keyword evidence="6" id="KW-1185">Reference proteome</keyword>
<reference evidence="5" key="1">
    <citation type="submission" date="2020-04" db="EMBL/GenBank/DDBJ databases">
        <authorList>
            <person name="Alioto T."/>
            <person name="Alioto T."/>
            <person name="Gomez Garrido J."/>
        </authorList>
    </citation>
    <scope>NUCLEOTIDE SEQUENCE</scope>
    <source>
        <strain evidence="5">A484AB</strain>
    </source>
</reference>
<gene>
    <name evidence="5" type="ORF">PACLA_8A052693</name>
</gene>
<keyword evidence="2" id="KW-0175">Coiled coil</keyword>
<feature type="coiled-coil region" evidence="2">
    <location>
        <begin position="84"/>
        <end position="142"/>
    </location>
</feature>
<accession>A0A6S7K0W0</accession>
<dbReference type="AlphaFoldDB" id="A0A6S7K0W0"/>
<evidence type="ECO:0000256" key="3">
    <source>
        <dbReference type="SAM" id="MobiDB-lite"/>
    </source>
</evidence>
<feature type="domain" description="FAM13A-like" evidence="4">
    <location>
        <begin position="376"/>
        <end position="445"/>
    </location>
</feature>
<feature type="compositionally biased region" description="Basic and acidic residues" evidence="3">
    <location>
        <begin position="182"/>
        <end position="206"/>
    </location>
</feature>
<evidence type="ECO:0000259" key="4">
    <source>
        <dbReference type="Pfam" id="PF26116"/>
    </source>
</evidence>
<evidence type="ECO:0000256" key="1">
    <source>
        <dbReference type="ARBA" id="ARBA00007549"/>
    </source>
</evidence>